<dbReference type="Pfam" id="PF05402">
    <property type="entry name" value="PqqD"/>
    <property type="match status" value="1"/>
</dbReference>
<gene>
    <name evidence="1" type="ORF">CYPRO_3248</name>
</gene>
<organism evidence="1 2">
    <name type="scientific">Cyclonatronum proteinivorum</name>
    <dbReference type="NCBI Taxonomy" id="1457365"/>
    <lineage>
        <taxon>Bacteria</taxon>
        <taxon>Pseudomonadati</taxon>
        <taxon>Balneolota</taxon>
        <taxon>Balneolia</taxon>
        <taxon>Balneolales</taxon>
        <taxon>Cyclonatronaceae</taxon>
        <taxon>Cyclonatronum</taxon>
    </lineage>
</organism>
<dbReference type="KEGG" id="cprv:CYPRO_3248"/>
<dbReference type="Gene3D" id="1.10.10.1150">
    <property type="entry name" value="Coenzyme PQQ synthesis protein D (PqqD)"/>
    <property type="match status" value="1"/>
</dbReference>
<dbReference type="OrthoDB" id="1495225at2"/>
<name>A0A345UPS9_9BACT</name>
<sequence length="98" mass="11117">MSHPKISDIIKQRPNFASEPVNGERILVPVRGRMAEFNTMLTLNPSASVLWEAINEQTTIESLVEALTNKYEVDRETARADVNEFIDELHTFMTSVPN</sequence>
<reference evidence="1 2" key="1">
    <citation type="submission" date="2018-03" db="EMBL/GenBank/DDBJ databases">
        <title>Phenotypic and genomic properties of Cyclonatronum proteinivorum gen. nov., sp. nov., a haloalkaliphilic bacteroidete from soda lakes possessing Na+-translocating rhodopsin.</title>
        <authorList>
            <person name="Toshchakov S.V."/>
            <person name="Korzhenkov A."/>
            <person name="Samarov N.I."/>
            <person name="Kublanov I.V."/>
            <person name="Muntyan M.S."/>
            <person name="Sorokin D.Y."/>
        </authorList>
    </citation>
    <scope>NUCLEOTIDE SEQUENCE [LARGE SCALE GENOMIC DNA]</scope>
    <source>
        <strain evidence="1 2">Omega</strain>
    </source>
</reference>
<dbReference type="RefSeq" id="WP_114985565.1">
    <property type="nucleotide sequence ID" value="NZ_CP027806.1"/>
</dbReference>
<dbReference type="Proteomes" id="UP000254808">
    <property type="component" value="Chromosome"/>
</dbReference>
<evidence type="ECO:0000313" key="2">
    <source>
        <dbReference type="Proteomes" id="UP000254808"/>
    </source>
</evidence>
<dbReference type="AlphaFoldDB" id="A0A345UPS9"/>
<dbReference type="InterPro" id="IPR008792">
    <property type="entry name" value="PQQD"/>
</dbReference>
<dbReference type="EMBL" id="CP027806">
    <property type="protein sequence ID" value="AXJ02481.1"/>
    <property type="molecule type" value="Genomic_DNA"/>
</dbReference>
<accession>A0A345UPS9</accession>
<keyword evidence="2" id="KW-1185">Reference proteome</keyword>
<dbReference type="InterPro" id="IPR041881">
    <property type="entry name" value="PqqD_sf"/>
</dbReference>
<proteinExistence type="predicted"/>
<protein>
    <submittedName>
        <fullName evidence="1">Coenzyme PQQ synthesis protein D (PqqD)</fullName>
    </submittedName>
</protein>
<evidence type="ECO:0000313" key="1">
    <source>
        <dbReference type="EMBL" id="AXJ02481.1"/>
    </source>
</evidence>